<dbReference type="PANTHER" id="PTHR15004:SF0">
    <property type="entry name" value="GLUTAMYL-TRNA(GLN) AMIDOTRANSFERASE SUBUNIT C, MITOCHONDRIAL"/>
    <property type="match status" value="1"/>
</dbReference>
<evidence type="ECO:0000256" key="1">
    <source>
        <dbReference type="HAMAP-Rule" id="MF_00122"/>
    </source>
</evidence>
<reference evidence="2 3" key="1">
    <citation type="journal article" date="2016" name="Nat. Commun.">
        <title>Thousands of microbial genomes shed light on interconnected biogeochemical processes in an aquifer system.</title>
        <authorList>
            <person name="Anantharaman K."/>
            <person name="Brown C.T."/>
            <person name="Hug L.A."/>
            <person name="Sharon I."/>
            <person name="Castelle C.J."/>
            <person name="Probst A.J."/>
            <person name="Thomas B.C."/>
            <person name="Singh A."/>
            <person name="Wilkins M.J."/>
            <person name="Karaoz U."/>
            <person name="Brodie E.L."/>
            <person name="Williams K.H."/>
            <person name="Hubbard S.S."/>
            <person name="Banfield J.F."/>
        </authorList>
    </citation>
    <scope>NUCLEOTIDE SEQUENCE [LARGE SCALE GENOMIC DNA]</scope>
</reference>
<dbReference type="NCBIfam" id="TIGR00135">
    <property type="entry name" value="gatC"/>
    <property type="match status" value="1"/>
</dbReference>
<comment type="caution">
    <text evidence="2">The sequence shown here is derived from an EMBL/GenBank/DDBJ whole genome shotgun (WGS) entry which is preliminary data.</text>
</comment>
<evidence type="ECO:0000313" key="3">
    <source>
        <dbReference type="Proteomes" id="UP000176834"/>
    </source>
</evidence>
<keyword evidence="1" id="KW-0648">Protein biosynthesis</keyword>
<comment type="function">
    <text evidence="1">Allows the formation of correctly charged Asn-tRNA(Asn) or Gln-tRNA(Gln) through the transamidation of misacylated Asp-tRNA(Asn) or Glu-tRNA(Gln) in organisms which lack either or both of asparaginyl-tRNA or glutaminyl-tRNA synthetases. The reaction takes place in the presence of glutamine and ATP through an activated phospho-Asp-tRNA(Asn) or phospho-Glu-tRNA(Gln).</text>
</comment>
<dbReference type="AlphaFoldDB" id="A0A1F8F428"/>
<dbReference type="GO" id="GO:0050566">
    <property type="term" value="F:asparaginyl-tRNA synthase (glutamine-hydrolyzing) activity"/>
    <property type="evidence" value="ECO:0007669"/>
    <property type="project" value="RHEA"/>
</dbReference>
<dbReference type="Pfam" id="PF02686">
    <property type="entry name" value="GatC"/>
    <property type="match status" value="1"/>
</dbReference>
<dbReference type="InterPro" id="IPR003837">
    <property type="entry name" value="GatC"/>
</dbReference>
<comment type="similarity">
    <text evidence="1">Belongs to the GatC family.</text>
</comment>
<comment type="subunit">
    <text evidence="1">Heterotrimer of A, B and C subunits.</text>
</comment>
<name>A0A1F8F428_9BACT</name>
<comment type="catalytic activity">
    <reaction evidence="1">
        <text>L-glutamyl-tRNA(Gln) + L-glutamine + ATP + H2O = L-glutaminyl-tRNA(Gln) + L-glutamate + ADP + phosphate + H(+)</text>
        <dbReference type="Rhea" id="RHEA:17521"/>
        <dbReference type="Rhea" id="RHEA-COMP:9681"/>
        <dbReference type="Rhea" id="RHEA-COMP:9684"/>
        <dbReference type="ChEBI" id="CHEBI:15377"/>
        <dbReference type="ChEBI" id="CHEBI:15378"/>
        <dbReference type="ChEBI" id="CHEBI:29985"/>
        <dbReference type="ChEBI" id="CHEBI:30616"/>
        <dbReference type="ChEBI" id="CHEBI:43474"/>
        <dbReference type="ChEBI" id="CHEBI:58359"/>
        <dbReference type="ChEBI" id="CHEBI:78520"/>
        <dbReference type="ChEBI" id="CHEBI:78521"/>
        <dbReference type="ChEBI" id="CHEBI:456216"/>
    </reaction>
</comment>
<keyword evidence="1" id="KW-0067">ATP-binding</keyword>
<dbReference type="GO" id="GO:0006412">
    <property type="term" value="P:translation"/>
    <property type="evidence" value="ECO:0007669"/>
    <property type="project" value="UniProtKB-UniRule"/>
</dbReference>
<comment type="catalytic activity">
    <reaction evidence="1">
        <text>L-aspartyl-tRNA(Asn) + L-glutamine + ATP + H2O = L-asparaginyl-tRNA(Asn) + L-glutamate + ADP + phosphate + 2 H(+)</text>
        <dbReference type="Rhea" id="RHEA:14513"/>
        <dbReference type="Rhea" id="RHEA-COMP:9674"/>
        <dbReference type="Rhea" id="RHEA-COMP:9677"/>
        <dbReference type="ChEBI" id="CHEBI:15377"/>
        <dbReference type="ChEBI" id="CHEBI:15378"/>
        <dbReference type="ChEBI" id="CHEBI:29985"/>
        <dbReference type="ChEBI" id="CHEBI:30616"/>
        <dbReference type="ChEBI" id="CHEBI:43474"/>
        <dbReference type="ChEBI" id="CHEBI:58359"/>
        <dbReference type="ChEBI" id="CHEBI:78515"/>
        <dbReference type="ChEBI" id="CHEBI:78516"/>
        <dbReference type="ChEBI" id="CHEBI:456216"/>
    </reaction>
</comment>
<dbReference type="SUPFAM" id="SSF141000">
    <property type="entry name" value="Glu-tRNAGln amidotransferase C subunit"/>
    <property type="match status" value="1"/>
</dbReference>
<dbReference type="GO" id="GO:0050567">
    <property type="term" value="F:glutaminyl-tRNA synthase (glutamine-hydrolyzing) activity"/>
    <property type="evidence" value="ECO:0007669"/>
    <property type="project" value="UniProtKB-UniRule"/>
</dbReference>
<dbReference type="PANTHER" id="PTHR15004">
    <property type="entry name" value="GLUTAMYL-TRNA(GLN) AMIDOTRANSFERASE SUBUNIT C, MITOCHONDRIAL"/>
    <property type="match status" value="1"/>
</dbReference>
<dbReference type="GO" id="GO:0070681">
    <property type="term" value="P:glutaminyl-tRNAGln biosynthesis via transamidation"/>
    <property type="evidence" value="ECO:0007669"/>
    <property type="project" value="TreeGrafter"/>
</dbReference>
<dbReference type="HAMAP" id="MF_00122">
    <property type="entry name" value="GatC"/>
    <property type="match status" value="1"/>
</dbReference>
<dbReference type="GO" id="GO:0006450">
    <property type="term" value="P:regulation of translational fidelity"/>
    <property type="evidence" value="ECO:0007669"/>
    <property type="project" value="InterPro"/>
</dbReference>
<proteinExistence type="inferred from homology"/>
<organism evidence="2 3">
    <name type="scientific">Candidatus Yanofskybacteria bacterium RIFCSPHIGHO2_02_FULL_38_22b</name>
    <dbReference type="NCBI Taxonomy" id="1802673"/>
    <lineage>
        <taxon>Bacteria</taxon>
        <taxon>Candidatus Yanofskyibacteriota</taxon>
    </lineage>
</organism>
<gene>
    <name evidence="1" type="primary">gatC</name>
    <name evidence="2" type="ORF">A3B86_00095</name>
</gene>
<protein>
    <recommendedName>
        <fullName evidence="1">Aspartyl/glutamyl-tRNA(Asn/Gln) amidotransferase subunit C</fullName>
        <shortName evidence="1">Asp/Glu-ADT subunit C</shortName>
        <ecNumber evidence="1">6.3.5.-</ecNumber>
    </recommendedName>
</protein>
<dbReference type="EC" id="6.3.5.-" evidence="1"/>
<keyword evidence="1" id="KW-0436">Ligase</keyword>
<accession>A0A1F8F428</accession>
<dbReference type="InterPro" id="IPR036113">
    <property type="entry name" value="Asp/Glu-ADT_sf_sub_c"/>
</dbReference>
<dbReference type="EMBL" id="MGJN01000011">
    <property type="protein sequence ID" value="OGN06996.1"/>
    <property type="molecule type" value="Genomic_DNA"/>
</dbReference>
<dbReference type="Proteomes" id="UP000176834">
    <property type="component" value="Unassembled WGS sequence"/>
</dbReference>
<dbReference type="GO" id="GO:0005524">
    <property type="term" value="F:ATP binding"/>
    <property type="evidence" value="ECO:0007669"/>
    <property type="project" value="UniProtKB-KW"/>
</dbReference>
<evidence type="ECO:0000313" key="2">
    <source>
        <dbReference type="EMBL" id="OGN06996.1"/>
    </source>
</evidence>
<dbReference type="Gene3D" id="1.10.20.60">
    <property type="entry name" value="Glu-tRNAGln amidotransferase C subunit, N-terminal domain"/>
    <property type="match status" value="1"/>
</dbReference>
<keyword evidence="1" id="KW-0547">Nucleotide-binding</keyword>
<sequence>MGLDSKTIKHIASLARLNLTEKEGEKMKTELSSILGYIEQLNNVNTEGVEPLFQTTGLVNSMREDNPPAGGRGDFEMDEQLNGKLIGQAPDKQERFIKVKSILNK</sequence>